<proteinExistence type="predicted"/>
<sequence length="111" mass="12166">MPHQSGSTLTHVCLPRVDISCAEYAMAMELTSHIRLPPPKYMSSMDLKRQLDGISRITFLQSMQSGSVMGSGVDLRTVKKDRALGMTKNSLNFPVDGIPPCRDVGRSDNGK</sequence>
<dbReference type="Proteomes" id="UP001176059">
    <property type="component" value="Unassembled WGS sequence"/>
</dbReference>
<accession>A0AA38N3X9</accession>
<reference evidence="1" key="1">
    <citation type="submission" date="2022-08" db="EMBL/GenBank/DDBJ databases">
        <authorList>
            <consortium name="DOE Joint Genome Institute"/>
            <person name="Min B."/>
            <person name="Sierra-Patev S."/>
            <person name="Naranjo-Ortiz M."/>
            <person name="Looney B."/>
            <person name="Konkel Z."/>
            <person name="Slot J.C."/>
            <person name="Sakamoto Y."/>
            <person name="Steenwyk J.L."/>
            <person name="Rokas A."/>
            <person name="Carro J."/>
            <person name="Camarero S."/>
            <person name="Ferreira P."/>
            <person name="Molpeceres G."/>
            <person name="Ruiz-duenas F.J."/>
            <person name="Serrano A."/>
            <person name="Henrissat B."/>
            <person name="Drula E."/>
            <person name="Hughes K.W."/>
            <person name="Mata J.L."/>
            <person name="Ishikawa N.K."/>
            <person name="Vargas-Isla R."/>
            <person name="Ushijima S."/>
            <person name="Smith C.A."/>
            <person name="Ahrendt S."/>
            <person name="Andreopoulos W."/>
            <person name="He G."/>
            <person name="LaButti K."/>
            <person name="Lipzen A."/>
            <person name="Ng V."/>
            <person name="Riley R."/>
            <person name="Sandor L."/>
            <person name="Barry K."/>
            <person name="Martinez A.T."/>
            <person name="Xiao Y."/>
            <person name="Gibbons J.G."/>
            <person name="Terashima K."/>
            <person name="Hibbett D.S."/>
            <person name="Grigoriev I.V."/>
        </authorList>
    </citation>
    <scope>NUCLEOTIDE SEQUENCE</scope>
    <source>
        <strain evidence="1">ET3784</strain>
    </source>
</reference>
<organism evidence="1 2">
    <name type="scientific">Lentinula guzmanii</name>
    <dbReference type="NCBI Taxonomy" id="2804957"/>
    <lineage>
        <taxon>Eukaryota</taxon>
        <taxon>Fungi</taxon>
        <taxon>Dikarya</taxon>
        <taxon>Basidiomycota</taxon>
        <taxon>Agaricomycotina</taxon>
        <taxon>Agaricomycetes</taxon>
        <taxon>Agaricomycetidae</taxon>
        <taxon>Agaricales</taxon>
        <taxon>Marasmiineae</taxon>
        <taxon>Omphalotaceae</taxon>
        <taxon>Lentinula</taxon>
    </lineage>
</organism>
<dbReference type="AlphaFoldDB" id="A0AA38N3X9"/>
<reference evidence="1" key="2">
    <citation type="journal article" date="2023" name="Proc. Natl. Acad. Sci. U.S.A.">
        <title>A global phylogenomic analysis of the shiitake genus Lentinula.</title>
        <authorList>
            <person name="Sierra-Patev S."/>
            <person name="Min B."/>
            <person name="Naranjo-Ortiz M."/>
            <person name="Looney B."/>
            <person name="Konkel Z."/>
            <person name="Slot J.C."/>
            <person name="Sakamoto Y."/>
            <person name="Steenwyk J.L."/>
            <person name="Rokas A."/>
            <person name="Carro J."/>
            <person name="Camarero S."/>
            <person name="Ferreira P."/>
            <person name="Molpeceres G."/>
            <person name="Ruiz-Duenas F.J."/>
            <person name="Serrano A."/>
            <person name="Henrissat B."/>
            <person name="Drula E."/>
            <person name="Hughes K.W."/>
            <person name="Mata J.L."/>
            <person name="Ishikawa N.K."/>
            <person name="Vargas-Isla R."/>
            <person name="Ushijima S."/>
            <person name="Smith C.A."/>
            <person name="Donoghue J."/>
            <person name="Ahrendt S."/>
            <person name="Andreopoulos W."/>
            <person name="He G."/>
            <person name="LaButti K."/>
            <person name="Lipzen A."/>
            <person name="Ng V."/>
            <person name="Riley R."/>
            <person name="Sandor L."/>
            <person name="Barry K."/>
            <person name="Martinez A.T."/>
            <person name="Xiao Y."/>
            <person name="Gibbons J.G."/>
            <person name="Terashima K."/>
            <person name="Grigoriev I.V."/>
            <person name="Hibbett D."/>
        </authorList>
    </citation>
    <scope>NUCLEOTIDE SEQUENCE</scope>
    <source>
        <strain evidence="1">ET3784</strain>
    </source>
</reference>
<name>A0AA38N3X9_9AGAR</name>
<comment type="caution">
    <text evidence="1">The sequence shown here is derived from an EMBL/GenBank/DDBJ whole genome shotgun (WGS) entry which is preliminary data.</text>
</comment>
<evidence type="ECO:0000313" key="1">
    <source>
        <dbReference type="EMBL" id="KAJ3735138.1"/>
    </source>
</evidence>
<keyword evidence="2" id="KW-1185">Reference proteome</keyword>
<protein>
    <submittedName>
        <fullName evidence="1">Uncharacterized protein</fullName>
    </submittedName>
</protein>
<gene>
    <name evidence="1" type="ORF">DFJ43DRAFT_1151302</name>
</gene>
<evidence type="ECO:0000313" key="2">
    <source>
        <dbReference type="Proteomes" id="UP001176059"/>
    </source>
</evidence>
<dbReference type="EMBL" id="JANVFO010000010">
    <property type="protein sequence ID" value="KAJ3735138.1"/>
    <property type="molecule type" value="Genomic_DNA"/>
</dbReference>